<dbReference type="Proteomes" id="UP000299102">
    <property type="component" value="Unassembled WGS sequence"/>
</dbReference>
<proteinExistence type="predicted"/>
<evidence type="ECO:0000313" key="2">
    <source>
        <dbReference type="Proteomes" id="UP000299102"/>
    </source>
</evidence>
<sequence>MIGFQEIMIEPEDYHKNSITEQHFPDVFGFVGFVLMFTDHHCLSGCGDRIARLRALFVREAPLRAGGGAPARHGRTSAKKNKVKLVSCKRIGYGAS</sequence>
<dbReference type="EMBL" id="BGZK01001808">
    <property type="protein sequence ID" value="GBP86676.1"/>
    <property type="molecule type" value="Genomic_DNA"/>
</dbReference>
<comment type="caution">
    <text evidence="1">The sequence shown here is derived from an EMBL/GenBank/DDBJ whole genome shotgun (WGS) entry which is preliminary data.</text>
</comment>
<reference evidence="1 2" key="1">
    <citation type="journal article" date="2019" name="Commun. Biol.">
        <title>The bagworm genome reveals a unique fibroin gene that provides high tensile strength.</title>
        <authorList>
            <person name="Kono N."/>
            <person name="Nakamura H."/>
            <person name="Ohtoshi R."/>
            <person name="Tomita M."/>
            <person name="Numata K."/>
            <person name="Arakawa K."/>
        </authorList>
    </citation>
    <scope>NUCLEOTIDE SEQUENCE [LARGE SCALE GENOMIC DNA]</scope>
</reference>
<accession>A0A4C1ZDN0</accession>
<organism evidence="1 2">
    <name type="scientific">Eumeta variegata</name>
    <name type="common">Bagworm moth</name>
    <name type="synonym">Eumeta japonica</name>
    <dbReference type="NCBI Taxonomy" id="151549"/>
    <lineage>
        <taxon>Eukaryota</taxon>
        <taxon>Metazoa</taxon>
        <taxon>Ecdysozoa</taxon>
        <taxon>Arthropoda</taxon>
        <taxon>Hexapoda</taxon>
        <taxon>Insecta</taxon>
        <taxon>Pterygota</taxon>
        <taxon>Neoptera</taxon>
        <taxon>Endopterygota</taxon>
        <taxon>Lepidoptera</taxon>
        <taxon>Glossata</taxon>
        <taxon>Ditrysia</taxon>
        <taxon>Tineoidea</taxon>
        <taxon>Psychidae</taxon>
        <taxon>Oiketicinae</taxon>
        <taxon>Eumeta</taxon>
    </lineage>
</organism>
<keyword evidence="2" id="KW-1185">Reference proteome</keyword>
<dbReference type="AlphaFoldDB" id="A0A4C1ZDN0"/>
<name>A0A4C1ZDN0_EUMVA</name>
<gene>
    <name evidence="1" type="ORF">EVAR_99337_1</name>
</gene>
<protein>
    <submittedName>
        <fullName evidence="1">Uncharacterized protein</fullName>
    </submittedName>
</protein>
<evidence type="ECO:0000313" key="1">
    <source>
        <dbReference type="EMBL" id="GBP86676.1"/>
    </source>
</evidence>